<sequence>MRQILRINTRFLSDFVRNRNPVNAEMIGVAIKPNGYYLEKKKELFHNTLHIDHTNTTVSARIVNPEKQITVLRVSTQDWSLKKHLYKLNDTAAFVLLAQVLAQRCLHAGITQLAPSASIKFGPDFPKHNIFLQTLTDNEVSMIKS</sequence>
<name>A0A6B2EB50_9DIPT</name>
<keyword evidence="2" id="KW-0687">Ribonucleoprotein</keyword>
<dbReference type="GO" id="GO:0005840">
    <property type="term" value="C:ribosome"/>
    <property type="evidence" value="ECO:0007669"/>
    <property type="project" value="UniProtKB-KW"/>
</dbReference>
<accession>A0A6B2EB50</accession>
<evidence type="ECO:0000313" key="3">
    <source>
        <dbReference type="EMBL" id="NBJ60624.1"/>
    </source>
</evidence>
<keyword evidence="1 3" id="KW-0689">Ribosomal protein</keyword>
<evidence type="ECO:0000256" key="2">
    <source>
        <dbReference type="ARBA" id="ARBA00023274"/>
    </source>
</evidence>
<dbReference type="GO" id="GO:0003735">
    <property type="term" value="F:structural constituent of ribosome"/>
    <property type="evidence" value="ECO:0007669"/>
    <property type="project" value="InterPro"/>
</dbReference>
<proteinExistence type="predicted"/>
<reference evidence="3" key="1">
    <citation type="submission" date="2019-10" db="EMBL/GenBank/DDBJ databases">
        <title>Short sand fly seasons in Tbilisi, Georgia, hinder development of host immunity to saliva of the visceral leishmaniasis vector Phlebotomus kandelakii.</title>
        <authorList>
            <person name="Oliveira F."/>
            <person name="Giorgobiani E."/>
            <person name="Guimaraes-Costa A.B."/>
            <person name="Abdeladhim M."/>
            <person name="Oristian J."/>
            <person name="Tskhvaradze L."/>
            <person name="Tsertsvadze N."/>
            <person name="Zakalashvili M."/>
            <person name="Valenzuela J.G."/>
            <person name="Kamhawi S."/>
        </authorList>
    </citation>
    <scope>NUCLEOTIDE SEQUENCE</scope>
    <source>
        <strain evidence="3">Wild-capture in Tbilisi</strain>
        <tissue evidence="3">Salivary glands</tissue>
    </source>
</reference>
<dbReference type="AlphaFoldDB" id="A0A6B2EB50"/>
<dbReference type="Gene3D" id="3.30.420.80">
    <property type="entry name" value="Ribosomal protein S11"/>
    <property type="match status" value="1"/>
</dbReference>
<dbReference type="GO" id="GO:1990904">
    <property type="term" value="C:ribonucleoprotein complex"/>
    <property type="evidence" value="ECO:0007669"/>
    <property type="project" value="UniProtKB-KW"/>
</dbReference>
<dbReference type="InterPro" id="IPR036967">
    <property type="entry name" value="Ribosomal_uS11_sf"/>
</dbReference>
<dbReference type="EMBL" id="GIFK01002921">
    <property type="protein sequence ID" value="NBJ60624.1"/>
    <property type="molecule type" value="Transcribed_RNA"/>
</dbReference>
<protein>
    <submittedName>
        <fullName evidence="3">Putative mitochondrial/ ribosomal protein l18</fullName>
    </submittedName>
</protein>
<dbReference type="GO" id="GO:0006412">
    <property type="term" value="P:translation"/>
    <property type="evidence" value="ECO:0007669"/>
    <property type="project" value="InterPro"/>
</dbReference>
<dbReference type="SUPFAM" id="SSF53137">
    <property type="entry name" value="Translational machinery components"/>
    <property type="match status" value="1"/>
</dbReference>
<organism evidence="3">
    <name type="scientific">Phlebotomus kandelakii</name>
    <dbReference type="NCBI Taxonomy" id="1109342"/>
    <lineage>
        <taxon>Eukaryota</taxon>
        <taxon>Metazoa</taxon>
        <taxon>Ecdysozoa</taxon>
        <taxon>Arthropoda</taxon>
        <taxon>Hexapoda</taxon>
        <taxon>Insecta</taxon>
        <taxon>Pterygota</taxon>
        <taxon>Neoptera</taxon>
        <taxon>Endopterygota</taxon>
        <taxon>Diptera</taxon>
        <taxon>Nematocera</taxon>
        <taxon>Psychodoidea</taxon>
        <taxon>Psychodidae</taxon>
        <taxon>Phlebotomus</taxon>
        <taxon>Larroussius</taxon>
    </lineage>
</organism>
<evidence type="ECO:0000256" key="1">
    <source>
        <dbReference type="ARBA" id="ARBA00022980"/>
    </source>
</evidence>